<protein>
    <submittedName>
        <fullName evidence="4">NAD(P)-binding protein</fullName>
    </submittedName>
</protein>
<dbReference type="EMBL" id="ML977029">
    <property type="protein sequence ID" value="KAF1950016.1"/>
    <property type="molecule type" value="Genomic_DNA"/>
</dbReference>
<dbReference type="GO" id="GO:0016491">
    <property type="term" value="F:oxidoreductase activity"/>
    <property type="evidence" value="ECO:0007669"/>
    <property type="project" value="UniProtKB-KW"/>
</dbReference>
<dbReference type="Pfam" id="PF22685">
    <property type="entry name" value="Gal80p_C-like"/>
    <property type="match status" value="1"/>
</dbReference>
<evidence type="ECO:0000313" key="4">
    <source>
        <dbReference type="EMBL" id="KAF1950016.1"/>
    </source>
</evidence>
<evidence type="ECO:0000313" key="5">
    <source>
        <dbReference type="Proteomes" id="UP000800035"/>
    </source>
</evidence>
<evidence type="ECO:0000259" key="2">
    <source>
        <dbReference type="Pfam" id="PF01408"/>
    </source>
</evidence>
<dbReference type="InterPro" id="IPR055080">
    <property type="entry name" value="Gal80p-like_C"/>
</dbReference>
<dbReference type="SUPFAM" id="SSF51735">
    <property type="entry name" value="NAD(P)-binding Rossmann-fold domains"/>
    <property type="match status" value="1"/>
</dbReference>
<dbReference type="InterPro" id="IPR050463">
    <property type="entry name" value="Gfo/Idh/MocA_oxidrdct_glycsds"/>
</dbReference>
<accession>A0A6A5TGT3</accession>
<reference evidence="4" key="1">
    <citation type="journal article" date="2020" name="Stud. Mycol.">
        <title>101 Dothideomycetes genomes: a test case for predicting lifestyles and emergence of pathogens.</title>
        <authorList>
            <person name="Haridas S."/>
            <person name="Albert R."/>
            <person name="Binder M."/>
            <person name="Bloem J."/>
            <person name="Labutti K."/>
            <person name="Salamov A."/>
            <person name="Andreopoulos B."/>
            <person name="Baker S."/>
            <person name="Barry K."/>
            <person name="Bills G."/>
            <person name="Bluhm B."/>
            <person name="Cannon C."/>
            <person name="Castanera R."/>
            <person name="Culley D."/>
            <person name="Daum C."/>
            <person name="Ezra D."/>
            <person name="Gonzalez J."/>
            <person name="Henrissat B."/>
            <person name="Kuo A."/>
            <person name="Liang C."/>
            <person name="Lipzen A."/>
            <person name="Lutzoni F."/>
            <person name="Magnuson J."/>
            <person name="Mondo S."/>
            <person name="Nolan M."/>
            <person name="Ohm R."/>
            <person name="Pangilinan J."/>
            <person name="Park H.-J."/>
            <person name="Ramirez L."/>
            <person name="Alfaro M."/>
            <person name="Sun H."/>
            <person name="Tritt A."/>
            <person name="Yoshinaga Y."/>
            <person name="Zwiers L.-H."/>
            <person name="Turgeon B."/>
            <person name="Goodwin S."/>
            <person name="Spatafora J."/>
            <person name="Crous P."/>
            <person name="Grigoriev I."/>
        </authorList>
    </citation>
    <scope>NUCLEOTIDE SEQUENCE</scope>
    <source>
        <strain evidence="4">CBS 675.92</strain>
    </source>
</reference>
<feature type="domain" description="Gal80p-like C-terminal" evidence="3">
    <location>
        <begin position="85"/>
        <end position="231"/>
    </location>
</feature>
<feature type="domain" description="Gfo/Idh/MocA-like oxidoreductase N-terminal" evidence="2">
    <location>
        <begin position="9"/>
        <end position="78"/>
    </location>
</feature>
<proteinExistence type="predicted"/>
<dbReference type="Proteomes" id="UP000800035">
    <property type="component" value="Unassembled WGS sequence"/>
</dbReference>
<keyword evidence="5" id="KW-1185">Reference proteome</keyword>
<dbReference type="InterPro" id="IPR000683">
    <property type="entry name" value="Gfo/Idh/MocA-like_OxRdtase_N"/>
</dbReference>
<dbReference type="SUPFAM" id="SSF55347">
    <property type="entry name" value="Glyceraldehyde-3-phosphate dehydrogenase-like, C-terminal domain"/>
    <property type="match status" value="1"/>
</dbReference>
<dbReference type="AlphaFoldDB" id="A0A6A5TGT3"/>
<keyword evidence="1" id="KW-0560">Oxidoreductase</keyword>
<dbReference type="InterPro" id="IPR036291">
    <property type="entry name" value="NAD(P)-bd_dom_sf"/>
</dbReference>
<sequence length="321" mass="34589">MPKLAFPCVIEDMRTIANDPNVDIVAVSVKVPEHYALVKPALEAGKDVFVEWPLARNLPEVEELVALAKAKGVRTMVGLQARQSPPVVKAREIVKSGKLGTLLNSTMYGHGMMFGPQSTESHAYGLELEVGGNLVSVPLTHAVDALAFVLGEFESVTATLGNLRPVISIIDAQGKELRKVKKTAHDQVSVTGALADGGAVVNVTYSGGFSRTGRDFHWEVNGTEGSLVLEGSSGHLQMFHPTLKLILGDGETKTVEEVEVELEGRDRTLKGDFGYNVGKAWDGFAGANNASVVGFDHALVRHRMIDAIYRSAEKGTREKYI</sequence>
<dbReference type="PANTHER" id="PTHR43818">
    <property type="entry name" value="BCDNA.GH03377"/>
    <property type="match status" value="1"/>
</dbReference>
<dbReference type="Gene3D" id="3.40.50.720">
    <property type="entry name" value="NAD(P)-binding Rossmann-like Domain"/>
    <property type="match status" value="1"/>
</dbReference>
<evidence type="ECO:0000256" key="1">
    <source>
        <dbReference type="ARBA" id="ARBA00023002"/>
    </source>
</evidence>
<dbReference type="Gene3D" id="3.30.360.10">
    <property type="entry name" value="Dihydrodipicolinate Reductase, domain 2"/>
    <property type="match status" value="1"/>
</dbReference>
<evidence type="ECO:0000259" key="3">
    <source>
        <dbReference type="Pfam" id="PF22685"/>
    </source>
</evidence>
<dbReference type="OrthoDB" id="64915at2759"/>
<gene>
    <name evidence="4" type="ORF">CC80DRAFT_554702</name>
</gene>
<organism evidence="4 5">
    <name type="scientific">Byssothecium circinans</name>
    <dbReference type="NCBI Taxonomy" id="147558"/>
    <lineage>
        <taxon>Eukaryota</taxon>
        <taxon>Fungi</taxon>
        <taxon>Dikarya</taxon>
        <taxon>Ascomycota</taxon>
        <taxon>Pezizomycotina</taxon>
        <taxon>Dothideomycetes</taxon>
        <taxon>Pleosporomycetidae</taxon>
        <taxon>Pleosporales</taxon>
        <taxon>Massarineae</taxon>
        <taxon>Massarinaceae</taxon>
        <taxon>Byssothecium</taxon>
    </lineage>
</organism>
<dbReference type="PANTHER" id="PTHR43818:SF11">
    <property type="entry name" value="BCDNA.GH03377"/>
    <property type="match status" value="1"/>
</dbReference>
<name>A0A6A5TGT3_9PLEO</name>
<dbReference type="GO" id="GO:0000166">
    <property type="term" value="F:nucleotide binding"/>
    <property type="evidence" value="ECO:0007669"/>
    <property type="project" value="InterPro"/>
</dbReference>
<dbReference type="Pfam" id="PF01408">
    <property type="entry name" value="GFO_IDH_MocA"/>
    <property type="match status" value="1"/>
</dbReference>